<dbReference type="AlphaFoldDB" id="A0A7W6RHT4"/>
<keyword evidence="1" id="KW-1133">Transmembrane helix</keyword>
<name>A0A7W6RHT4_9PROT</name>
<proteinExistence type="predicted"/>
<evidence type="ECO:0000313" key="2">
    <source>
        <dbReference type="EMBL" id="MBB4268274.1"/>
    </source>
</evidence>
<feature type="transmembrane region" description="Helical" evidence="1">
    <location>
        <begin position="49"/>
        <end position="70"/>
    </location>
</feature>
<dbReference type="Proteomes" id="UP000554286">
    <property type="component" value="Unassembled WGS sequence"/>
</dbReference>
<gene>
    <name evidence="2" type="ORF">GGD89_003938</name>
</gene>
<dbReference type="RefSeq" id="WP_184049147.1">
    <property type="nucleotide sequence ID" value="NZ_JACIGK010000075.1"/>
</dbReference>
<protein>
    <submittedName>
        <fullName evidence="2">Uncharacterized protein</fullName>
    </submittedName>
</protein>
<sequence length="134" mass="14286">MTNTVTFRVDGAESETVAPMVADALKRAFGEAPAVQPVTSPPDGPHRDLGTAIAIATLVLTLPSAALAVADLVERRKRKDQADQLLETLRALSKDRSVSIRLDIADRTVSVSDLTADTLLDLADRTPKTPDETP</sequence>
<organism evidence="2 3">
    <name type="scientific">Roseospira visakhapatnamensis</name>
    <dbReference type="NCBI Taxonomy" id="390880"/>
    <lineage>
        <taxon>Bacteria</taxon>
        <taxon>Pseudomonadati</taxon>
        <taxon>Pseudomonadota</taxon>
        <taxon>Alphaproteobacteria</taxon>
        <taxon>Rhodospirillales</taxon>
        <taxon>Rhodospirillaceae</taxon>
        <taxon>Roseospira</taxon>
    </lineage>
</organism>
<accession>A0A7W6RHT4</accession>
<evidence type="ECO:0000313" key="3">
    <source>
        <dbReference type="Proteomes" id="UP000554286"/>
    </source>
</evidence>
<reference evidence="2 3" key="1">
    <citation type="submission" date="2020-08" db="EMBL/GenBank/DDBJ databases">
        <title>Genome sequencing of Purple Non-Sulfur Bacteria from various extreme environments.</title>
        <authorList>
            <person name="Mayer M."/>
        </authorList>
    </citation>
    <scope>NUCLEOTIDE SEQUENCE [LARGE SCALE GENOMIC DNA]</scope>
    <source>
        <strain evidence="2 3">JA131</strain>
    </source>
</reference>
<keyword evidence="1" id="KW-0472">Membrane</keyword>
<comment type="caution">
    <text evidence="2">The sequence shown here is derived from an EMBL/GenBank/DDBJ whole genome shotgun (WGS) entry which is preliminary data.</text>
</comment>
<keyword evidence="1" id="KW-0812">Transmembrane</keyword>
<keyword evidence="3" id="KW-1185">Reference proteome</keyword>
<dbReference type="EMBL" id="JACIGK010000075">
    <property type="protein sequence ID" value="MBB4268274.1"/>
    <property type="molecule type" value="Genomic_DNA"/>
</dbReference>
<evidence type="ECO:0000256" key="1">
    <source>
        <dbReference type="SAM" id="Phobius"/>
    </source>
</evidence>